<dbReference type="STRING" id="400092.PKOR_13330"/>
<protein>
    <submittedName>
        <fullName evidence="3">Glycosyl transferase</fullName>
    </submittedName>
</protein>
<dbReference type="PANTHER" id="PTHR34136:SF1">
    <property type="entry name" value="UDP-N-ACETYL-D-MANNOSAMINURONIC ACID TRANSFERASE"/>
    <property type="match status" value="1"/>
</dbReference>
<dbReference type="InterPro" id="IPR004629">
    <property type="entry name" value="WecG_TagA_CpsF"/>
</dbReference>
<evidence type="ECO:0000256" key="2">
    <source>
        <dbReference type="ARBA" id="ARBA00022679"/>
    </source>
</evidence>
<keyword evidence="4" id="KW-1185">Reference proteome</keyword>
<dbReference type="EMBL" id="CP009621">
    <property type="protein sequence ID" value="AKD05712.1"/>
    <property type="molecule type" value="Genomic_DNA"/>
</dbReference>
<dbReference type="PATRIC" id="fig|400092.3.peg.2907"/>
<dbReference type="HOGENOM" id="CLU_063203_2_1_10"/>
<dbReference type="PANTHER" id="PTHR34136">
    <property type="match status" value="1"/>
</dbReference>
<evidence type="ECO:0000313" key="3">
    <source>
        <dbReference type="EMBL" id="AKD05712.1"/>
    </source>
</evidence>
<keyword evidence="1" id="KW-0328">Glycosyltransferase</keyword>
<proteinExistence type="predicted"/>
<dbReference type="OrthoDB" id="9771846at2"/>
<dbReference type="AlphaFoldDB" id="A0A0E3UZ48"/>
<dbReference type="CDD" id="cd06533">
    <property type="entry name" value="Glyco_transf_WecG_TagA"/>
    <property type="match status" value="1"/>
</dbReference>
<dbReference type="GO" id="GO:0016758">
    <property type="term" value="F:hexosyltransferase activity"/>
    <property type="evidence" value="ECO:0007669"/>
    <property type="project" value="TreeGrafter"/>
</dbReference>
<dbReference type="NCBIfam" id="TIGR00696">
    <property type="entry name" value="wecG_tagA_cpsF"/>
    <property type="match status" value="1"/>
</dbReference>
<gene>
    <name evidence="3" type="ORF">PKOR_13330</name>
</gene>
<reference evidence="3 4" key="1">
    <citation type="journal article" date="2015" name="Sci. Rep.">
        <title>Unraveling adaptation of Pontibacter korlensis to radiation and infertility in desert through complete genome and comparative transcriptomic analysis.</title>
        <authorList>
            <person name="Dai J."/>
            <person name="Dai W."/>
            <person name="Qiu C."/>
            <person name="Yang Z."/>
            <person name="Zhang Y."/>
            <person name="Zhou M."/>
            <person name="Zhang L."/>
            <person name="Fang C."/>
            <person name="Gao Q."/>
            <person name="Yang Q."/>
            <person name="Li X."/>
            <person name="Wang Z."/>
            <person name="Wang Z."/>
            <person name="Jia Z."/>
            <person name="Chen X."/>
        </authorList>
    </citation>
    <scope>NUCLEOTIDE SEQUENCE [LARGE SCALE GENOMIC DNA]</scope>
    <source>
        <strain evidence="3 4">X14-1T</strain>
    </source>
</reference>
<evidence type="ECO:0000256" key="1">
    <source>
        <dbReference type="ARBA" id="ARBA00022676"/>
    </source>
</evidence>
<dbReference type="KEGG" id="pko:PKOR_13330"/>
<organism evidence="3 4">
    <name type="scientific">Pontibacter korlensis</name>
    <dbReference type="NCBI Taxonomy" id="400092"/>
    <lineage>
        <taxon>Bacteria</taxon>
        <taxon>Pseudomonadati</taxon>
        <taxon>Bacteroidota</taxon>
        <taxon>Cytophagia</taxon>
        <taxon>Cytophagales</taxon>
        <taxon>Hymenobacteraceae</taxon>
        <taxon>Pontibacter</taxon>
    </lineage>
</organism>
<accession>A0A0E3UZ48</accession>
<dbReference type="Pfam" id="PF03808">
    <property type="entry name" value="Glyco_tran_WecG"/>
    <property type="match status" value="1"/>
</dbReference>
<name>A0A0E3UZ48_9BACT</name>
<evidence type="ECO:0000313" key="4">
    <source>
        <dbReference type="Proteomes" id="UP000033109"/>
    </source>
</evidence>
<dbReference type="Proteomes" id="UP000033109">
    <property type="component" value="Chromosome"/>
</dbReference>
<sequence length="256" mass="29348">MKEKCQVLGSLISAGSFNDFVNQVFWLTDHKDSSYVCFANVHMLMEAKQDKEFQELLNSADIASPDGGPLSKLMKLLYGKHQDRVPGMDLMPRLLQEAEVRGKSVFFYGSTDTVLEAVVARAKVDLPKLRVAGYYSPPFRKLTHIEDTAITNMINDSGADLVFVALGCPKQERWMADHKGKVKACMLGVGQAYMTYAGLEKRLPKWARDLSLEWTYRLWQEPKRLWKRYLVTNTKFLFEVAKLLLTKRTRKMQLSR</sequence>
<keyword evidence="2 3" id="KW-0808">Transferase</keyword>